<evidence type="ECO:0000256" key="1">
    <source>
        <dbReference type="SAM" id="MobiDB-lite"/>
    </source>
</evidence>
<feature type="compositionally biased region" description="Basic residues" evidence="1">
    <location>
        <begin position="49"/>
        <end position="68"/>
    </location>
</feature>
<dbReference type="Proteomes" id="UP001066276">
    <property type="component" value="Chromosome 10"/>
</dbReference>
<accession>A0AAV7M184</accession>
<organism evidence="2 3">
    <name type="scientific">Pleurodeles waltl</name>
    <name type="common">Iberian ribbed newt</name>
    <dbReference type="NCBI Taxonomy" id="8319"/>
    <lineage>
        <taxon>Eukaryota</taxon>
        <taxon>Metazoa</taxon>
        <taxon>Chordata</taxon>
        <taxon>Craniata</taxon>
        <taxon>Vertebrata</taxon>
        <taxon>Euteleostomi</taxon>
        <taxon>Amphibia</taxon>
        <taxon>Batrachia</taxon>
        <taxon>Caudata</taxon>
        <taxon>Salamandroidea</taxon>
        <taxon>Salamandridae</taxon>
        <taxon>Pleurodelinae</taxon>
        <taxon>Pleurodeles</taxon>
    </lineage>
</organism>
<dbReference type="EMBL" id="JANPWB010000014">
    <property type="protein sequence ID" value="KAJ1097222.1"/>
    <property type="molecule type" value="Genomic_DNA"/>
</dbReference>
<comment type="caution">
    <text evidence="2">The sequence shown here is derived from an EMBL/GenBank/DDBJ whole genome shotgun (WGS) entry which is preliminary data.</text>
</comment>
<feature type="compositionally biased region" description="Polar residues" evidence="1">
    <location>
        <begin position="78"/>
        <end position="103"/>
    </location>
</feature>
<evidence type="ECO:0000313" key="3">
    <source>
        <dbReference type="Proteomes" id="UP001066276"/>
    </source>
</evidence>
<sequence length="201" mass="22719">MARAGNTHKMTENKRTSNSTPRSQTLKQKRKWAEEGNTRGALPLPQPKGKTKPPGKRTKSMSTKHPRKDSKPPHRQSENSQQSRPASTHQNAHCQPNEDQQQGESDKKKPQKTRNQSPPLRGKKRLRRTAQNLSQESRSAEVSQRPTEGGTGRATEGPEQTAPQQPPLESRRENPSKPDRRRKRKTIANGERRQRGGKAQQ</sequence>
<dbReference type="AlphaFoldDB" id="A0AAV7M184"/>
<feature type="region of interest" description="Disordered" evidence="1">
    <location>
        <begin position="1"/>
        <end position="201"/>
    </location>
</feature>
<keyword evidence="3" id="KW-1185">Reference proteome</keyword>
<proteinExistence type="predicted"/>
<reference evidence="2" key="1">
    <citation type="journal article" date="2022" name="bioRxiv">
        <title>Sequencing and chromosome-scale assembly of the giantPleurodeles waltlgenome.</title>
        <authorList>
            <person name="Brown T."/>
            <person name="Elewa A."/>
            <person name="Iarovenko S."/>
            <person name="Subramanian E."/>
            <person name="Araus A.J."/>
            <person name="Petzold A."/>
            <person name="Susuki M."/>
            <person name="Suzuki K.-i.T."/>
            <person name="Hayashi T."/>
            <person name="Toyoda A."/>
            <person name="Oliveira C."/>
            <person name="Osipova E."/>
            <person name="Leigh N.D."/>
            <person name="Simon A."/>
            <person name="Yun M.H."/>
        </authorList>
    </citation>
    <scope>NUCLEOTIDE SEQUENCE</scope>
    <source>
        <strain evidence="2">20211129_DDA</strain>
        <tissue evidence="2">Liver</tissue>
    </source>
</reference>
<evidence type="ECO:0000313" key="2">
    <source>
        <dbReference type="EMBL" id="KAJ1097222.1"/>
    </source>
</evidence>
<gene>
    <name evidence="2" type="ORF">NDU88_002347</name>
</gene>
<feature type="compositionally biased region" description="Polar residues" evidence="1">
    <location>
        <begin position="16"/>
        <end position="26"/>
    </location>
</feature>
<protein>
    <submittedName>
        <fullName evidence="2">Uncharacterized protein</fullName>
    </submittedName>
</protein>
<feature type="compositionally biased region" description="Basic and acidic residues" evidence="1">
    <location>
        <begin position="169"/>
        <end position="178"/>
    </location>
</feature>
<name>A0AAV7M184_PLEWA</name>
<feature type="compositionally biased region" description="Polar residues" evidence="1">
    <location>
        <begin position="129"/>
        <end position="146"/>
    </location>
</feature>